<dbReference type="RefSeq" id="XP_012574298.1">
    <property type="nucleotide sequence ID" value="XM_012718844.1"/>
</dbReference>
<dbReference type="OrthoDB" id="1723222at2759"/>
<evidence type="ECO:0000313" key="1">
    <source>
        <dbReference type="Proteomes" id="UP000087171"/>
    </source>
</evidence>
<organism evidence="1 2">
    <name type="scientific">Cicer arietinum</name>
    <name type="common">Chickpea</name>
    <name type="synonym">Garbanzo</name>
    <dbReference type="NCBI Taxonomy" id="3827"/>
    <lineage>
        <taxon>Eukaryota</taxon>
        <taxon>Viridiplantae</taxon>
        <taxon>Streptophyta</taxon>
        <taxon>Embryophyta</taxon>
        <taxon>Tracheophyta</taxon>
        <taxon>Spermatophyta</taxon>
        <taxon>Magnoliopsida</taxon>
        <taxon>eudicotyledons</taxon>
        <taxon>Gunneridae</taxon>
        <taxon>Pentapetalae</taxon>
        <taxon>rosids</taxon>
        <taxon>fabids</taxon>
        <taxon>Fabales</taxon>
        <taxon>Fabaceae</taxon>
        <taxon>Papilionoideae</taxon>
        <taxon>50 kb inversion clade</taxon>
        <taxon>NPAAA clade</taxon>
        <taxon>Hologalegina</taxon>
        <taxon>IRL clade</taxon>
        <taxon>Cicereae</taxon>
        <taxon>Cicer</taxon>
    </lineage>
</organism>
<accession>A0A1S3EFW1</accession>
<evidence type="ECO:0000313" key="2">
    <source>
        <dbReference type="RefSeq" id="XP_012574298.1"/>
    </source>
</evidence>
<gene>
    <name evidence="2" type="primary">LOC105851071</name>
</gene>
<dbReference type="Proteomes" id="UP000087171">
    <property type="component" value="Chromosome Ca7"/>
</dbReference>
<dbReference type="InterPro" id="IPR052160">
    <property type="entry name" value="Gypsy_RT_Integrase-like"/>
</dbReference>
<dbReference type="PANTHER" id="PTHR47266">
    <property type="entry name" value="ENDONUCLEASE-RELATED"/>
    <property type="match status" value="1"/>
</dbReference>
<protein>
    <submittedName>
        <fullName evidence="2">Uncharacterized protein LOC105851071</fullName>
    </submittedName>
</protein>
<reference evidence="1" key="1">
    <citation type="journal article" date="2013" name="Nat. Biotechnol.">
        <title>Draft genome sequence of chickpea (Cicer arietinum) provides a resource for trait improvement.</title>
        <authorList>
            <person name="Varshney R.K."/>
            <person name="Song C."/>
            <person name="Saxena R.K."/>
            <person name="Azam S."/>
            <person name="Yu S."/>
            <person name="Sharpe A.G."/>
            <person name="Cannon S."/>
            <person name="Baek J."/>
            <person name="Rosen B.D."/>
            <person name="Tar'an B."/>
            <person name="Millan T."/>
            <person name="Zhang X."/>
            <person name="Ramsay L.D."/>
            <person name="Iwata A."/>
            <person name="Wang Y."/>
            <person name="Nelson W."/>
            <person name="Farmer A.D."/>
            <person name="Gaur P.M."/>
            <person name="Soderlund C."/>
            <person name="Penmetsa R.V."/>
            <person name="Xu C."/>
            <person name="Bharti A.K."/>
            <person name="He W."/>
            <person name="Winter P."/>
            <person name="Zhao S."/>
            <person name="Hane J.K."/>
            <person name="Carrasquilla-Garcia N."/>
            <person name="Condie J.A."/>
            <person name="Upadhyaya H.D."/>
            <person name="Luo M.C."/>
            <person name="Thudi M."/>
            <person name="Gowda C.L."/>
            <person name="Singh N.P."/>
            <person name="Lichtenzveig J."/>
            <person name="Gali K.K."/>
            <person name="Rubio J."/>
            <person name="Nadarajan N."/>
            <person name="Dolezel J."/>
            <person name="Bansal K.C."/>
            <person name="Xu X."/>
            <person name="Edwards D."/>
            <person name="Zhang G."/>
            <person name="Kahl G."/>
            <person name="Gil J."/>
            <person name="Singh K.B."/>
            <person name="Datta S.K."/>
            <person name="Jackson S.A."/>
            <person name="Wang J."/>
            <person name="Cook D.R."/>
        </authorList>
    </citation>
    <scope>NUCLEOTIDE SEQUENCE [LARGE SCALE GENOMIC DNA]</scope>
    <source>
        <strain evidence="1">cv. CDC Frontier</strain>
    </source>
</reference>
<dbReference type="STRING" id="3827.A0A1S3EFW1"/>
<sequence>MSSYQIVYGKTCHLPLELEHRAFWATKYLNFYMVKAGELIILQLHELEEFQNSAYENIKIYKEKTKKWHVRKIKFKEFQEGELVLLFTSRLKLCSGKLKSRWLGPFKITKVFPYGVVELKDTHSNRNFKVNGQRLKPYLGGESKLSMESINLITT</sequence>
<dbReference type="KEGG" id="cam:105851071"/>
<dbReference type="GeneID" id="105851071"/>
<proteinExistence type="predicted"/>
<keyword evidence="1" id="KW-1185">Reference proteome</keyword>
<name>A0A1S3EFW1_CICAR</name>
<reference evidence="2" key="2">
    <citation type="submission" date="2025-08" db="UniProtKB">
        <authorList>
            <consortium name="RefSeq"/>
        </authorList>
    </citation>
    <scope>IDENTIFICATION</scope>
    <source>
        <tissue evidence="2">Etiolated seedlings</tissue>
    </source>
</reference>
<dbReference type="AlphaFoldDB" id="A0A1S3EFW1"/>